<dbReference type="EMBL" id="BMGS01000005">
    <property type="protein sequence ID" value="GGG46311.1"/>
    <property type="molecule type" value="Genomic_DNA"/>
</dbReference>
<feature type="domain" description="CBS" evidence="2">
    <location>
        <begin position="10"/>
        <end position="68"/>
    </location>
</feature>
<organism evidence="3 4">
    <name type="scientific">Hymenobacter glacieicola</name>
    <dbReference type="NCBI Taxonomy" id="1562124"/>
    <lineage>
        <taxon>Bacteria</taxon>
        <taxon>Pseudomonadati</taxon>
        <taxon>Bacteroidota</taxon>
        <taxon>Cytophagia</taxon>
        <taxon>Cytophagales</taxon>
        <taxon>Hymenobacteraceae</taxon>
        <taxon>Hymenobacter</taxon>
    </lineage>
</organism>
<dbReference type="CDD" id="cd17783">
    <property type="entry name" value="CBS_pair_bac"/>
    <property type="match status" value="1"/>
</dbReference>
<evidence type="ECO:0000256" key="1">
    <source>
        <dbReference type="PROSITE-ProRule" id="PRU00703"/>
    </source>
</evidence>
<dbReference type="InterPro" id="IPR000644">
    <property type="entry name" value="CBS_dom"/>
</dbReference>
<dbReference type="InterPro" id="IPR046342">
    <property type="entry name" value="CBS_dom_sf"/>
</dbReference>
<dbReference type="SUPFAM" id="SSF54631">
    <property type="entry name" value="CBS-domain pair"/>
    <property type="match status" value="1"/>
</dbReference>
<sequence>MNSIIAEDLLNQMIPPLKVTDSMEKAARWLEEFHVGQLPVLDNRLYLGLVTESDLMDQDADKQLLSDIALNYADVHVQRDQHFYNIIELAVQNKVQLVPVLDEQREYLGVVTVSDTLAAFGKVPVASNQQGIIVLAMEERDYSLTQISRYVEENNAKIISAHVAQDEHDPYRIRLTLKLNTPNITRIIATLERFGYSITAQFSGTEEVSEDEQQRYDALLRYLNI</sequence>
<proteinExistence type="predicted"/>
<dbReference type="Gene3D" id="3.10.580.10">
    <property type="entry name" value="CBS-domain"/>
    <property type="match status" value="1"/>
</dbReference>
<evidence type="ECO:0000259" key="2">
    <source>
        <dbReference type="PROSITE" id="PS51371"/>
    </source>
</evidence>
<dbReference type="RefSeq" id="WP_188557990.1">
    <property type="nucleotide sequence ID" value="NZ_BMGS01000005.1"/>
</dbReference>
<keyword evidence="1" id="KW-0129">CBS domain</keyword>
<evidence type="ECO:0000313" key="4">
    <source>
        <dbReference type="Proteomes" id="UP000601361"/>
    </source>
</evidence>
<accession>A0ABQ1WY54</accession>
<protein>
    <submittedName>
        <fullName evidence="3">Acetoin utilization protein</fullName>
    </submittedName>
</protein>
<dbReference type="PROSITE" id="PS51371">
    <property type="entry name" value="CBS"/>
    <property type="match status" value="1"/>
</dbReference>
<gene>
    <name evidence="3" type="ORF">GCM10011378_23120</name>
</gene>
<name>A0ABQ1WY54_9BACT</name>
<keyword evidence="4" id="KW-1185">Reference proteome</keyword>
<dbReference type="Proteomes" id="UP000601361">
    <property type="component" value="Unassembled WGS sequence"/>
</dbReference>
<dbReference type="Pfam" id="PF00571">
    <property type="entry name" value="CBS"/>
    <property type="match status" value="2"/>
</dbReference>
<reference evidence="4" key="1">
    <citation type="journal article" date="2019" name="Int. J. Syst. Evol. Microbiol.">
        <title>The Global Catalogue of Microorganisms (GCM) 10K type strain sequencing project: providing services to taxonomists for standard genome sequencing and annotation.</title>
        <authorList>
            <consortium name="The Broad Institute Genomics Platform"/>
            <consortium name="The Broad Institute Genome Sequencing Center for Infectious Disease"/>
            <person name="Wu L."/>
            <person name="Ma J."/>
        </authorList>
    </citation>
    <scope>NUCLEOTIDE SEQUENCE [LARGE SCALE GENOMIC DNA]</scope>
    <source>
        <strain evidence="4">CGMCC 1.12990</strain>
    </source>
</reference>
<evidence type="ECO:0000313" key="3">
    <source>
        <dbReference type="EMBL" id="GGG46311.1"/>
    </source>
</evidence>
<comment type="caution">
    <text evidence="3">The sequence shown here is derived from an EMBL/GenBank/DDBJ whole genome shotgun (WGS) entry which is preliminary data.</text>
</comment>